<name>A0AB38DUD9_XANCH</name>
<sequence>MTSPLGAVGLPITLGANQMFTINQARIDAGFDAVIAGIQKHVYESKAELLGPLDEQAWGVVCQKEWEIARRCCGLSWSYLVKLFSTEIDKRVSKLPEHQRVSALAVAVDLGYETLEMRDQEDAFNSANGCCSHGITLGCCPRGCGS</sequence>
<comment type="caution">
    <text evidence="1">The sequence shown here is derived from an EMBL/GenBank/DDBJ whole genome shotgun (WGS) entry which is preliminary data.</text>
</comment>
<protein>
    <submittedName>
        <fullName evidence="1">Plasmid-related protein (Modular protein)</fullName>
    </submittedName>
</protein>
<dbReference type="Proteomes" id="UP000234166">
    <property type="component" value="Unassembled WGS sequence"/>
</dbReference>
<dbReference type="EMBL" id="OCYS01000002">
    <property type="protein sequence ID" value="SON76563.1"/>
    <property type="molecule type" value="Genomic_DNA"/>
</dbReference>
<evidence type="ECO:0000313" key="2">
    <source>
        <dbReference type="Proteomes" id="UP000234166"/>
    </source>
</evidence>
<dbReference type="AlphaFoldDB" id="A0AB38DUD9"/>
<accession>A0AB38DUD9</accession>
<evidence type="ECO:0000313" key="1">
    <source>
        <dbReference type="EMBL" id="SON76563.1"/>
    </source>
</evidence>
<organism evidence="1 2">
    <name type="scientific">Xanthomonas campestris pv. phaseoli</name>
    <dbReference type="NCBI Taxonomy" id="317013"/>
    <lineage>
        <taxon>Bacteria</taxon>
        <taxon>Pseudomonadati</taxon>
        <taxon>Pseudomonadota</taxon>
        <taxon>Gammaproteobacteria</taxon>
        <taxon>Lysobacterales</taxon>
        <taxon>Lysobacteraceae</taxon>
        <taxon>Xanthomonas</taxon>
    </lineage>
</organism>
<gene>
    <name evidence="1" type="ORF">XAP7430_100053</name>
</gene>
<reference evidence="1 2" key="1">
    <citation type="submission" date="2017-10" db="EMBL/GenBank/DDBJ databases">
        <authorList>
            <person name="Regsiter A."/>
            <person name="William W."/>
        </authorList>
    </citation>
    <scope>NUCLEOTIDE SEQUENCE [LARGE SCALE GENOMIC DNA]</scope>
    <source>
        <strain evidence="1 2">CFBP7430</strain>
    </source>
</reference>
<proteinExistence type="predicted"/>